<evidence type="ECO:0000256" key="1">
    <source>
        <dbReference type="ARBA" id="ARBA00022603"/>
    </source>
</evidence>
<dbReference type="Gene3D" id="3.40.50.150">
    <property type="entry name" value="Vaccinia Virus protein VP39"/>
    <property type="match status" value="1"/>
</dbReference>
<dbReference type="InterPro" id="IPR029063">
    <property type="entry name" value="SAM-dependent_MTases_sf"/>
</dbReference>
<evidence type="ECO:0000256" key="3">
    <source>
        <dbReference type="ARBA" id="ARBA00022691"/>
    </source>
</evidence>
<keyword evidence="3" id="KW-0949">S-adenosyl-L-methionine</keyword>
<reference evidence="5 6" key="1">
    <citation type="submission" date="2023-12" db="EMBL/GenBank/DDBJ databases">
        <title>A high-quality genome assembly for Dillenia turbinata (Dilleniales).</title>
        <authorList>
            <person name="Chanderbali A."/>
        </authorList>
    </citation>
    <scope>NUCLEOTIDE SEQUENCE [LARGE SCALE GENOMIC DNA]</scope>
    <source>
        <strain evidence="5">LSX21</strain>
        <tissue evidence="5">Leaf</tissue>
    </source>
</reference>
<evidence type="ECO:0000256" key="4">
    <source>
        <dbReference type="ARBA" id="ARBA00023453"/>
    </source>
</evidence>
<organism evidence="5 6">
    <name type="scientific">Dillenia turbinata</name>
    <dbReference type="NCBI Taxonomy" id="194707"/>
    <lineage>
        <taxon>Eukaryota</taxon>
        <taxon>Viridiplantae</taxon>
        <taxon>Streptophyta</taxon>
        <taxon>Embryophyta</taxon>
        <taxon>Tracheophyta</taxon>
        <taxon>Spermatophyta</taxon>
        <taxon>Magnoliopsida</taxon>
        <taxon>eudicotyledons</taxon>
        <taxon>Gunneridae</taxon>
        <taxon>Pentapetalae</taxon>
        <taxon>Dilleniales</taxon>
        <taxon>Dilleniaceae</taxon>
        <taxon>Dillenia</taxon>
    </lineage>
</organism>
<dbReference type="EMBL" id="JBAMMX010000003">
    <property type="protein sequence ID" value="KAK6944863.1"/>
    <property type="molecule type" value="Genomic_DNA"/>
</dbReference>
<evidence type="ECO:0000313" key="6">
    <source>
        <dbReference type="Proteomes" id="UP001370490"/>
    </source>
</evidence>
<keyword evidence="6" id="KW-1185">Reference proteome</keyword>
<evidence type="ECO:0000313" key="5">
    <source>
        <dbReference type="EMBL" id="KAK6944863.1"/>
    </source>
</evidence>
<dbReference type="AlphaFoldDB" id="A0AAN8WE14"/>
<dbReference type="GO" id="GO:0032259">
    <property type="term" value="P:methylation"/>
    <property type="evidence" value="ECO:0007669"/>
    <property type="project" value="UniProtKB-KW"/>
</dbReference>
<dbReference type="Pfam" id="PF01596">
    <property type="entry name" value="Methyltransf_3"/>
    <property type="match status" value="1"/>
</dbReference>
<dbReference type="InterPro" id="IPR002935">
    <property type="entry name" value="SAM_O-MeTrfase"/>
</dbReference>
<evidence type="ECO:0000256" key="2">
    <source>
        <dbReference type="ARBA" id="ARBA00022679"/>
    </source>
</evidence>
<proteinExistence type="inferred from homology"/>
<dbReference type="Proteomes" id="UP001370490">
    <property type="component" value="Unassembled WGS sequence"/>
</dbReference>
<gene>
    <name evidence="5" type="ORF">RJ641_025965</name>
</gene>
<keyword evidence="1" id="KW-0489">Methyltransferase</keyword>
<sequence>MCMRVQVQIIPEDGNNLKGQQPLSLVQNNMANILMKSPYVNFNMEKTAYCNALEAYKSEKGELRLESSPVTLFSSLLSASLKMASLVFNPIDFLESLALPALDKLSVDPASEVSFDFAFVDADKDNYKN</sequence>
<name>A0AAN8WE14_9MAGN</name>
<comment type="caution">
    <text evidence="5">The sequence shown here is derived from an EMBL/GenBank/DDBJ whole genome shotgun (WGS) entry which is preliminary data.</text>
</comment>
<dbReference type="GO" id="GO:0008171">
    <property type="term" value="F:O-methyltransferase activity"/>
    <property type="evidence" value="ECO:0007669"/>
    <property type="project" value="InterPro"/>
</dbReference>
<protein>
    <submittedName>
        <fullName evidence="5">Class I-like SAM-dependent O-methyltransferase</fullName>
    </submittedName>
</protein>
<accession>A0AAN8WE14</accession>
<comment type="similarity">
    <text evidence="4">Belongs to the class I-like SAM-binding methyltransferase superfamily. Cation-dependent O-methyltransferase family.</text>
</comment>
<keyword evidence="2" id="KW-0808">Transferase</keyword>